<name>A0A6J5NHI0_9CAUD</name>
<accession>A0A6J5NHI0</accession>
<proteinExistence type="predicted"/>
<evidence type="ECO:0000313" key="1">
    <source>
        <dbReference type="EMBL" id="CAB4154874.1"/>
    </source>
</evidence>
<organism evidence="1">
    <name type="scientific">uncultured Caudovirales phage</name>
    <dbReference type="NCBI Taxonomy" id="2100421"/>
    <lineage>
        <taxon>Viruses</taxon>
        <taxon>Duplodnaviria</taxon>
        <taxon>Heunggongvirae</taxon>
        <taxon>Uroviricota</taxon>
        <taxon>Caudoviricetes</taxon>
        <taxon>Peduoviridae</taxon>
        <taxon>Maltschvirus</taxon>
        <taxon>Maltschvirus maltsch</taxon>
    </lineage>
</organism>
<gene>
    <name evidence="1" type="ORF">UFOVP650_43</name>
</gene>
<sequence length="95" mass="10436">MNCTVTIEGDVLKFNPPLNYSPEDRATVAASLKTRLAEIVPSPVVEPETPDSEVVYAELPLLMSQWDEYKAKAKLAPVRLHLSQGVVGYLTNLPV</sequence>
<protein>
    <submittedName>
        <fullName evidence="1">Uncharacterized protein</fullName>
    </submittedName>
</protein>
<reference evidence="1" key="1">
    <citation type="submission" date="2020-04" db="EMBL/GenBank/DDBJ databases">
        <authorList>
            <person name="Chiriac C."/>
            <person name="Salcher M."/>
            <person name="Ghai R."/>
            <person name="Kavagutti S V."/>
        </authorList>
    </citation>
    <scope>NUCLEOTIDE SEQUENCE</scope>
</reference>
<dbReference type="EMBL" id="LR796623">
    <property type="protein sequence ID" value="CAB4154874.1"/>
    <property type="molecule type" value="Genomic_DNA"/>
</dbReference>